<evidence type="ECO:0000259" key="4">
    <source>
        <dbReference type="PROSITE" id="PS50887"/>
    </source>
</evidence>
<dbReference type="CDD" id="cd01948">
    <property type="entry name" value="EAL"/>
    <property type="match status" value="1"/>
</dbReference>
<organism evidence="5 6">
    <name type="scientific">Yoonia maritima</name>
    <dbReference type="NCBI Taxonomy" id="1435347"/>
    <lineage>
        <taxon>Bacteria</taxon>
        <taxon>Pseudomonadati</taxon>
        <taxon>Pseudomonadota</taxon>
        <taxon>Alphaproteobacteria</taxon>
        <taxon>Rhodobacterales</taxon>
        <taxon>Paracoccaceae</taxon>
        <taxon>Yoonia</taxon>
    </lineage>
</organism>
<dbReference type="InterPro" id="IPR000160">
    <property type="entry name" value="GGDEF_dom"/>
</dbReference>
<feature type="coiled-coil region" evidence="1">
    <location>
        <begin position="214"/>
        <end position="244"/>
    </location>
</feature>
<keyword evidence="6" id="KW-1185">Reference proteome</keyword>
<evidence type="ECO:0000256" key="1">
    <source>
        <dbReference type="SAM" id="Coils"/>
    </source>
</evidence>
<feature type="domain" description="EAL" evidence="3">
    <location>
        <begin position="407"/>
        <end position="661"/>
    </location>
</feature>
<evidence type="ECO:0000313" key="6">
    <source>
        <dbReference type="Proteomes" id="UP000238007"/>
    </source>
</evidence>
<gene>
    <name evidence="5" type="ORF">CLV80_11116</name>
</gene>
<dbReference type="EMBL" id="PVTP01000011">
    <property type="protein sequence ID" value="PRY75665.1"/>
    <property type="molecule type" value="Genomic_DNA"/>
</dbReference>
<feature type="domain" description="GGDEF" evidence="4">
    <location>
        <begin position="270"/>
        <end position="398"/>
    </location>
</feature>
<keyword evidence="2" id="KW-0812">Transmembrane</keyword>
<dbReference type="InterPro" id="IPR029787">
    <property type="entry name" value="Nucleotide_cyclase"/>
</dbReference>
<dbReference type="CDD" id="cd01949">
    <property type="entry name" value="GGDEF"/>
    <property type="match status" value="1"/>
</dbReference>
<dbReference type="PROSITE" id="PS50887">
    <property type="entry name" value="GGDEF"/>
    <property type="match status" value="1"/>
</dbReference>
<dbReference type="SMART" id="SM00267">
    <property type="entry name" value="GGDEF"/>
    <property type="match status" value="1"/>
</dbReference>
<dbReference type="SUPFAM" id="SSF55073">
    <property type="entry name" value="Nucleotide cyclase"/>
    <property type="match status" value="1"/>
</dbReference>
<comment type="caution">
    <text evidence="5">The sequence shown here is derived from an EMBL/GenBank/DDBJ whole genome shotgun (WGS) entry which is preliminary data.</text>
</comment>
<dbReference type="Gene3D" id="3.20.20.450">
    <property type="entry name" value="EAL domain"/>
    <property type="match status" value="1"/>
</dbReference>
<proteinExistence type="predicted"/>
<dbReference type="GO" id="GO:0071111">
    <property type="term" value="F:cyclic-guanylate-specific phosphodiesterase activity"/>
    <property type="evidence" value="ECO:0007669"/>
    <property type="project" value="InterPro"/>
</dbReference>
<dbReference type="Pfam" id="PF00990">
    <property type="entry name" value="GGDEF"/>
    <property type="match status" value="1"/>
</dbReference>
<evidence type="ECO:0000313" key="5">
    <source>
        <dbReference type="EMBL" id="PRY75665.1"/>
    </source>
</evidence>
<dbReference type="SUPFAM" id="SSF141868">
    <property type="entry name" value="EAL domain-like"/>
    <property type="match status" value="1"/>
</dbReference>
<keyword evidence="2" id="KW-0472">Membrane</keyword>
<protein>
    <submittedName>
        <fullName evidence="5">Diguanylate cyclase (GGDEF)-like protein</fullName>
    </submittedName>
</protein>
<dbReference type="SMART" id="SM00052">
    <property type="entry name" value="EAL"/>
    <property type="match status" value="1"/>
</dbReference>
<dbReference type="PANTHER" id="PTHR33121:SF79">
    <property type="entry name" value="CYCLIC DI-GMP PHOSPHODIESTERASE PDED-RELATED"/>
    <property type="match status" value="1"/>
</dbReference>
<dbReference type="InterPro" id="IPR001633">
    <property type="entry name" value="EAL_dom"/>
</dbReference>
<accession>A0A2T0VVW2</accession>
<reference evidence="5 6" key="1">
    <citation type="submission" date="2018-03" db="EMBL/GenBank/DDBJ databases">
        <title>Genomic Encyclopedia of Archaeal and Bacterial Type Strains, Phase II (KMG-II): from individual species to whole genera.</title>
        <authorList>
            <person name="Goeker M."/>
        </authorList>
    </citation>
    <scope>NUCLEOTIDE SEQUENCE [LARGE SCALE GENOMIC DNA]</scope>
    <source>
        <strain evidence="5 6">DSM 101533</strain>
    </source>
</reference>
<dbReference type="Gene3D" id="3.30.70.270">
    <property type="match status" value="1"/>
</dbReference>
<keyword evidence="1" id="KW-0175">Coiled coil</keyword>
<dbReference type="InterPro" id="IPR050706">
    <property type="entry name" value="Cyclic-di-GMP_PDE-like"/>
</dbReference>
<dbReference type="PROSITE" id="PS50883">
    <property type="entry name" value="EAL"/>
    <property type="match status" value="1"/>
</dbReference>
<dbReference type="PANTHER" id="PTHR33121">
    <property type="entry name" value="CYCLIC DI-GMP PHOSPHODIESTERASE PDEF"/>
    <property type="match status" value="1"/>
</dbReference>
<name>A0A2T0VVW2_9RHOB</name>
<feature type="transmembrane region" description="Helical" evidence="2">
    <location>
        <begin position="23"/>
        <end position="41"/>
    </location>
</feature>
<dbReference type="InterPro" id="IPR035919">
    <property type="entry name" value="EAL_sf"/>
</dbReference>
<keyword evidence="2" id="KW-1133">Transmembrane helix</keyword>
<dbReference type="Proteomes" id="UP000238007">
    <property type="component" value="Unassembled WGS sequence"/>
</dbReference>
<sequence length="678" mass="75121">MQLIRPIALRLSKMFTQRRPERLWVHSCVALLTILCLLAATQSINRAIIDKQMVAATGIRASHTQIMYAHEIILIADKLAISDQSDISHLNEAIAQFENSYDTLIADQRWLRSFDAANSVSIMVQRFTDTAKRLDQATPEQRRNLAQQLNELYVEQGLQTHLTAATTLMEQQAHNDTKRLSSLQRAILIFSAIALLAEAGFVFLPTHLAVQSTIQQLQRQTATLRDSRSQLQQVNSKLEQLAHQDPLTGLPNRAHLAAYLEKMSKRKRTKELSILFIGLDNFKSVNNSAGHDCGDGLLIAVGQALQSCIDEDHMVARVGGDEFVVVTDEPAKELIGRIRASVTDPFDVKGRRIAINVSIGYLEFNSKDADPMEVIANAAVALHSAKSLGENSTQLFTQSLRVDANNLQLLQTEIDDAIKRGEIEPWFQPQIRLCDGRLHGVEVLARWRHPTRGLLTPDRFIPAAERAGLIIDMDHTIWRSAMAHAVLWQKEDLWRPCISLNAAPDTISDPYLIERFLLELQRSGLGVDQVNIEVLETTLINGADDMAAINIDSLSECGIGLELDDFGTGYASLSKLTQLPLNGIKLDRSLVAPLPDAAADSVIRAILALASELGLSVVAEGVEEDVQAQHLNDRGCAIAQGYGYAKPMPAAEFRTWLEKHAKTTLRIPAPDTQFIQHT</sequence>
<dbReference type="InterPro" id="IPR043128">
    <property type="entry name" value="Rev_trsase/Diguanyl_cyclase"/>
</dbReference>
<evidence type="ECO:0000259" key="3">
    <source>
        <dbReference type="PROSITE" id="PS50883"/>
    </source>
</evidence>
<evidence type="ECO:0000256" key="2">
    <source>
        <dbReference type="SAM" id="Phobius"/>
    </source>
</evidence>
<dbReference type="NCBIfam" id="TIGR00254">
    <property type="entry name" value="GGDEF"/>
    <property type="match status" value="1"/>
</dbReference>
<dbReference type="RefSeq" id="WP_243394584.1">
    <property type="nucleotide sequence ID" value="NZ_PVTP01000011.1"/>
</dbReference>
<dbReference type="AlphaFoldDB" id="A0A2T0VVW2"/>
<dbReference type="Pfam" id="PF00563">
    <property type="entry name" value="EAL"/>
    <property type="match status" value="1"/>
</dbReference>